<proteinExistence type="predicted"/>
<dbReference type="PANTHER" id="PTHR13696">
    <property type="entry name" value="P-LOOP CONTAINING NUCLEOSIDE TRIPHOSPHATE HYDROLASE"/>
    <property type="match status" value="1"/>
</dbReference>
<dbReference type="InterPro" id="IPR002586">
    <property type="entry name" value="CobQ/CobB/MinD/ParA_Nub-bd_dom"/>
</dbReference>
<protein>
    <recommendedName>
        <fullName evidence="1">TIR domain-containing protein</fullName>
    </recommendedName>
</protein>
<dbReference type="PANTHER" id="PTHR13696:SF52">
    <property type="entry name" value="PARA FAMILY PROTEIN CT_582"/>
    <property type="match status" value="1"/>
</dbReference>
<dbReference type="Gene3D" id="3.40.50.10140">
    <property type="entry name" value="Toll/interleukin-1 receptor homology (TIR) domain"/>
    <property type="match status" value="1"/>
</dbReference>
<evidence type="ECO:0000313" key="3">
    <source>
        <dbReference type="Proteomes" id="UP000030661"/>
    </source>
</evidence>
<evidence type="ECO:0000259" key="1">
    <source>
        <dbReference type="PROSITE" id="PS50104"/>
    </source>
</evidence>
<organism evidence="2">
    <name type="scientific">Vecturithrix granuli</name>
    <dbReference type="NCBI Taxonomy" id="1499967"/>
    <lineage>
        <taxon>Bacteria</taxon>
        <taxon>Candidatus Moduliflexota</taxon>
        <taxon>Candidatus Vecturitrichia</taxon>
        <taxon>Candidatus Vecturitrichales</taxon>
        <taxon>Candidatus Vecturitrichaceae</taxon>
        <taxon>Candidatus Vecturithrix</taxon>
    </lineage>
</organism>
<dbReference type="InterPro" id="IPR035897">
    <property type="entry name" value="Toll_tir_struct_dom_sf"/>
</dbReference>
<dbReference type="AlphaFoldDB" id="A0A081BWL4"/>
<dbReference type="InterPro" id="IPR000157">
    <property type="entry name" value="TIR_dom"/>
</dbReference>
<dbReference type="InterPro" id="IPR027417">
    <property type="entry name" value="P-loop_NTPase"/>
</dbReference>
<dbReference type="GO" id="GO:0007165">
    <property type="term" value="P:signal transduction"/>
    <property type="evidence" value="ECO:0007669"/>
    <property type="project" value="InterPro"/>
</dbReference>
<dbReference type="Gene3D" id="3.40.50.300">
    <property type="entry name" value="P-loop containing nucleotide triphosphate hydrolases"/>
    <property type="match status" value="1"/>
</dbReference>
<evidence type="ECO:0000313" key="2">
    <source>
        <dbReference type="EMBL" id="GAK56719.1"/>
    </source>
</evidence>
<keyword evidence="3" id="KW-1185">Reference proteome</keyword>
<dbReference type="Pfam" id="PF01656">
    <property type="entry name" value="CbiA"/>
    <property type="match status" value="1"/>
</dbReference>
<dbReference type="NCBIfam" id="NF047398">
    <property type="entry name" value="AAA_KGGVGR"/>
    <property type="match status" value="1"/>
</dbReference>
<dbReference type="InterPro" id="IPR050678">
    <property type="entry name" value="DNA_Partitioning_ATPase"/>
</dbReference>
<gene>
    <name evidence="2" type="ORF">U27_03682</name>
</gene>
<dbReference type="eggNOG" id="ENOG5031UFT">
    <property type="taxonomic scope" value="Bacteria"/>
</dbReference>
<sequence>MIYTFYSYKGGVGRSMALVNIAHLMYNDGWKVLIVDWDLEAPGLERFLFSTKQIDNALAYRGIMNMLQDYKEKLLDFQPEEGTSFFPVYDIVEEYIVDITPNKNEDKDNQAKLSFLSAGQRKGKQFLEYSNEVKRFDWQDFYQNWEGEVYFEWLREQFNERFDVVLIDSRTGVTEMGGVCTYQLADVVVLFCAANEQNIDGTLHMVESFSDHRLPELRHNRELKTVIVPSRIERVSETEKLNVFRQKVKERFLDFLPEELFEVKDKNNKTDRRSFLEEIEIPYVPYYAFEEIIAVTQKDSYKKRSLELEKSYNGLFNALKKFLPQEQRKKKPQKEEFIGIPDHYQPRLTVYIVWHPHYEEGQRFANYLYSWLTRDVRNPVSRRIGIPLFFRNMSDAKSGAPLPIPFDDSHHTVVVALVDDHLVASDRWDAYLGTLWEKTQSPNSPHRLFPVSMSLYAFNLYSRVPEVNFIRVHDLGKERQPAALVRSLTHELCRLLLAQERTVVPSGTDVSFAPVKLFLSHAKRDGLDIAEHFRDYLYRKTALKSFFDANDIAPSYSFAEEIKAQIQDAAVLAIQTDAYASREWCRREILMAKQMERPLVVVNALSNNEERSFPYLGNVATLRWKMDQIQENLELYDQAIESALDLLLYEVLKDVYLRQYFEDLRQLFDLPETIYWSSRPPELLTLLHLQKTLKQQNIKMLIYPDPPIGMEEMEILSALVPDLEFTTPMFLRR</sequence>
<name>A0A081BWL4_VECG1</name>
<dbReference type="STRING" id="1499967.U27_03682"/>
<accession>A0A081BWL4</accession>
<dbReference type="PROSITE" id="PS50104">
    <property type="entry name" value="TIR"/>
    <property type="match status" value="1"/>
</dbReference>
<dbReference type="Proteomes" id="UP000030661">
    <property type="component" value="Unassembled WGS sequence"/>
</dbReference>
<dbReference type="Pfam" id="PF13676">
    <property type="entry name" value="TIR_2"/>
    <property type="match status" value="1"/>
</dbReference>
<reference evidence="2" key="1">
    <citation type="journal article" date="2015" name="PeerJ">
        <title>First genomic representation of candidate bacterial phylum KSB3 points to enhanced environmental sensing as a trigger of wastewater bulking.</title>
        <authorList>
            <person name="Sekiguchi Y."/>
            <person name="Ohashi A."/>
            <person name="Parks D.H."/>
            <person name="Yamauchi T."/>
            <person name="Tyson G.W."/>
            <person name="Hugenholtz P."/>
        </authorList>
    </citation>
    <scope>NUCLEOTIDE SEQUENCE [LARGE SCALE GENOMIC DNA]</scope>
</reference>
<dbReference type="SUPFAM" id="SSF52200">
    <property type="entry name" value="Toll/Interleukin receptor TIR domain"/>
    <property type="match status" value="1"/>
</dbReference>
<feature type="domain" description="TIR" evidence="1">
    <location>
        <begin position="513"/>
        <end position="644"/>
    </location>
</feature>
<dbReference type="EMBL" id="DF820465">
    <property type="protein sequence ID" value="GAK56719.1"/>
    <property type="molecule type" value="Genomic_DNA"/>
</dbReference>
<dbReference type="SUPFAM" id="SSF52540">
    <property type="entry name" value="P-loop containing nucleoside triphosphate hydrolases"/>
    <property type="match status" value="1"/>
</dbReference>
<dbReference type="HOGENOM" id="CLU_377980_0_0_0"/>